<proteinExistence type="predicted"/>
<accession>A0ABR1YBC3</accession>
<keyword evidence="3" id="KW-1185">Reference proteome</keyword>
<evidence type="ECO:0000256" key="1">
    <source>
        <dbReference type="SAM" id="MobiDB-lite"/>
    </source>
</evidence>
<name>A0ABR1YBC3_9PEZI</name>
<protein>
    <submittedName>
        <fullName evidence="2">Uncharacterized protein</fullName>
    </submittedName>
</protein>
<sequence>MIQRTACLGTYFLLLANPPLHPRSLTTVVSIHSSVLFLHHRCRSKKIVRSPSLVCGHRLLVGALFLHLHCRPISVHFPWIASLSLPHEVPEALLSSHISRGSTKPRRPSHKRLPPTHLWSRYISAISTFSSPRLRVQQLLIIAKSIKDGNTARIDNGSNEVEAIPDATQFLAAGQEPGEIRSHRWCERARNADGGQSPSKRLTPGRVSRKKKQSSKPTKGGSWEWITVL</sequence>
<evidence type="ECO:0000313" key="3">
    <source>
        <dbReference type="Proteomes" id="UP001492380"/>
    </source>
</evidence>
<organism evidence="2 3">
    <name type="scientific">Phyllosticta capitalensis</name>
    <dbReference type="NCBI Taxonomy" id="121624"/>
    <lineage>
        <taxon>Eukaryota</taxon>
        <taxon>Fungi</taxon>
        <taxon>Dikarya</taxon>
        <taxon>Ascomycota</taxon>
        <taxon>Pezizomycotina</taxon>
        <taxon>Dothideomycetes</taxon>
        <taxon>Dothideomycetes incertae sedis</taxon>
        <taxon>Botryosphaeriales</taxon>
        <taxon>Phyllostictaceae</taxon>
        <taxon>Phyllosticta</taxon>
    </lineage>
</organism>
<dbReference type="EMBL" id="JBBWRZ010000013">
    <property type="protein sequence ID" value="KAK8223740.1"/>
    <property type="molecule type" value="Genomic_DNA"/>
</dbReference>
<gene>
    <name evidence="2" type="ORF">HDK90DRAFT_101604</name>
</gene>
<feature type="region of interest" description="Disordered" evidence="1">
    <location>
        <begin position="188"/>
        <end position="222"/>
    </location>
</feature>
<reference evidence="2 3" key="1">
    <citation type="submission" date="2024-04" db="EMBL/GenBank/DDBJ databases">
        <title>Phyllosticta paracitricarpa is synonymous to the EU quarantine fungus P. citricarpa based on phylogenomic analyses.</title>
        <authorList>
            <consortium name="Lawrence Berkeley National Laboratory"/>
            <person name="Van Ingen-Buijs V.A."/>
            <person name="Van Westerhoven A.C."/>
            <person name="Haridas S."/>
            <person name="Skiadas P."/>
            <person name="Martin F."/>
            <person name="Groenewald J.Z."/>
            <person name="Crous P.W."/>
            <person name="Seidl M.F."/>
        </authorList>
    </citation>
    <scope>NUCLEOTIDE SEQUENCE [LARGE SCALE GENOMIC DNA]</scope>
    <source>
        <strain evidence="2 3">CBS 123374</strain>
    </source>
</reference>
<evidence type="ECO:0000313" key="2">
    <source>
        <dbReference type="EMBL" id="KAK8223740.1"/>
    </source>
</evidence>
<comment type="caution">
    <text evidence="2">The sequence shown here is derived from an EMBL/GenBank/DDBJ whole genome shotgun (WGS) entry which is preliminary data.</text>
</comment>
<dbReference type="Proteomes" id="UP001492380">
    <property type="component" value="Unassembled WGS sequence"/>
</dbReference>